<dbReference type="EMBL" id="CAUYUJ010014161">
    <property type="protein sequence ID" value="CAK0837570.1"/>
    <property type="molecule type" value="Genomic_DNA"/>
</dbReference>
<gene>
    <name evidence="4" type="ORF">PCOR1329_LOCUS33717</name>
</gene>
<evidence type="ECO:0000313" key="4">
    <source>
        <dbReference type="EMBL" id="CAK0837570.1"/>
    </source>
</evidence>
<keyword evidence="1" id="KW-0863">Zinc-finger</keyword>
<dbReference type="Gene3D" id="4.10.60.10">
    <property type="entry name" value="Zinc finger, CCHC-type"/>
    <property type="match status" value="1"/>
</dbReference>
<reference evidence="4" key="1">
    <citation type="submission" date="2023-10" db="EMBL/GenBank/DDBJ databases">
        <authorList>
            <person name="Chen Y."/>
            <person name="Shah S."/>
            <person name="Dougan E. K."/>
            <person name="Thang M."/>
            <person name="Chan C."/>
        </authorList>
    </citation>
    <scope>NUCLEOTIDE SEQUENCE [LARGE SCALE GENOMIC DNA]</scope>
</reference>
<keyword evidence="1" id="KW-0862">Zinc</keyword>
<sequence>METFVDEAIGTAVKSFPEPIVDGLSRVVSKLQSATSKGDISGRDDWFPYLVQVVSIQLLCDELVKFDHYLRNRPSIALEPTPWDIDPILKAIAPVADEADAMLQAIGDVAAIRAKTAAGPGARWLGGLGEKSRNSWKDAQAHGAKTIMKGPRVAKMRKELEKAVADYKGIGERCNVKMVKTWFDDAENVIRCCWISHAAGLLFPAFKTATGNAALREKCVKHLALLNRPGGKDMGRALLPKAVHARAELALLFTVQIESEFLSSYLLHIKLFELDISAYWNSPEDQLPEVDLQIVMANEQQSGSKIPVWNGEASTLESFEEKVKLRVLGTKKDDIIYLGPRLVQAMDEDSQQWFEAKKVSLDDLVKEDGAEKVVEALKGVRGTVTMQGAVSKWREFMRGVYRHPGEGPKRWVSRFDIHLSKIGKALHAVCDEIPAQGFMHEFISGLILLDGTGLDPSEQAAVLATSGPKGNSYLYQDVKKALAEQWSEEQLASRDKQKGYKARKGAHAVFDDADELAAYAEEVYDEAYIDGFEEAADITESAMTAAEDLMTAALGEEPIGDEEQGEDALAAAASTHETNEWTETAFAASRTFVEARKLINEVKNARGYFPVVGLGAYDSLPTQPAAGAGRGRAVSRGGPPRKGKGKDRGGVAGRGKGRGQSQKRPAALQKDSNSGTNDKFKGACLLCGEPGHKARDCPNRGNGGAQGERRRAFNSFVGAADGYSKKVEFEDVQDVFIGTVNDEGEAKDGDEEGLDEFVAFSMDDCKGYALLDGGASRSVGGVEQLEYVSERLSEPMEVSPDKSLGFSFAGGDRADAPSRVTFNVKVLNDEAVSIYVLDRQSPVLLGIDMLKKYGLVIDYFHNTVYSHRFKREIPTRVRPSGHLALNLTALGNEASSAVSE</sequence>
<evidence type="ECO:0000259" key="3">
    <source>
        <dbReference type="PROSITE" id="PS50158"/>
    </source>
</evidence>
<dbReference type="Pfam" id="PF00098">
    <property type="entry name" value="zf-CCHC"/>
    <property type="match status" value="1"/>
</dbReference>
<dbReference type="InterPro" id="IPR036875">
    <property type="entry name" value="Znf_CCHC_sf"/>
</dbReference>
<organism evidence="4 5">
    <name type="scientific">Prorocentrum cordatum</name>
    <dbReference type="NCBI Taxonomy" id="2364126"/>
    <lineage>
        <taxon>Eukaryota</taxon>
        <taxon>Sar</taxon>
        <taxon>Alveolata</taxon>
        <taxon>Dinophyceae</taxon>
        <taxon>Prorocentrales</taxon>
        <taxon>Prorocentraceae</taxon>
        <taxon>Prorocentrum</taxon>
    </lineage>
</organism>
<dbReference type="InterPro" id="IPR001878">
    <property type="entry name" value="Znf_CCHC"/>
</dbReference>
<dbReference type="PROSITE" id="PS50158">
    <property type="entry name" value="ZF_CCHC"/>
    <property type="match status" value="1"/>
</dbReference>
<keyword evidence="1" id="KW-0479">Metal-binding</keyword>
<feature type="domain" description="CCHC-type" evidence="3">
    <location>
        <begin position="684"/>
        <end position="699"/>
    </location>
</feature>
<evidence type="ECO:0000313" key="5">
    <source>
        <dbReference type="Proteomes" id="UP001189429"/>
    </source>
</evidence>
<dbReference type="InterPro" id="IPR021109">
    <property type="entry name" value="Peptidase_aspartic_dom_sf"/>
</dbReference>
<feature type="compositionally biased region" description="Low complexity" evidence="2">
    <location>
        <begin position="624"/>
        <end position="638"/>
    </location>
</feature>
<proteinExistence type="predicted"/>
<protein>
    <recommendedName>
        <fullName evidence="3">CCHC-type domain-containing protein</fullName>
    </recommendedName>
</protein>
<comment type="caution">
    <text evidence="4">The sequence shown here is derived from an EMBL/GenBank/DDBJ whole genome shotgun (WGS) entry which is preliminary data.</text>
</comment>
<dbReference type="Proteomes" id="UP001189429">
    <property type="component" value="Unassembled WGS sequence"/>
</dbReference>
<evidence type="ECO:0000256" key="1">
    <source>
        <dbReference type="PROSITE-ProRule" id="PRU00047"/>
    </source>
</evidence>
<dbReference type="SUPFAM" id="SSF57756">
    <property type="entry name" value="Retrovirus zinc finger-like domains"/>
    <property type="match status" value="1"/>
</dbReference>
<dbReference type="Gene3D" id="2.40.70.10">
    <property type="entry name" value="Acid Proteases"/>
    <property type="match status" value="1"/>
</dbReference>
<name>A0ABN9SY93_9DINO</name>
<keyword evidence="5" id="KW-1185">Reference proteome</keyword>
<dbReference type="SMART" id="SM00343">
    <property type="entry name" value="ZnF_C2HC"/>
    <property type="match status" value="1"/>
</dbReference>
<evidence type="ECO:0000256" key="2">
    <source>
        <dbReference type="SAM" id="MobiDB-lite"/>
    </source>
</evidence>
<accession>A0ABN9SY93</accession>
<feature type="region of interest" description="Disordered" evidence="2">
    <location>
        <begin position="623"/>
        <end position="675"/>
    </location>
</feature>